<dbReference type="PROSITE" id="PS50966">
    <property type="entry name" value="ZF_SWIM"/>
    <property type="match status" value="1"/>
</dbReference>
<dbReference type="GO" id="GO:0005524">
    <property type="term" value="F:ATP binding"/>
    <property type="evidence" value="ECO:0007669"/>
    <property type="project" value="InterPro"/>
</dbReference>
<dbReference type="Gene3D" id="3.40.50.10810">
    <property type="entry name" value="Tandem AAA-ATPase domain"/>
    <property type="match status" value="1"/>
</dbReference>
<dbReference type="InterPro" id="IPR049730">
    <property type="entry name" value="SNF2/RAD54-like_C"/>
</dbReference>
<dbReference type="InterPro" id="IPR000330">
    <property type="entry name" value="SNF2_N"/>
</dbReference>
<dbReference type="InterPro" id="IPR013663">
    <property type="entry name" value="Helicase_SWF/SNF/SWI_bac"/>
</dbReference>
<evidence type="ECO:0000259" key="5">
    <source>
        <dbReference type="PROSITE" id="PS51194"/>
    </source>
</evidence>
<dbReference type="GO" id="GO:0016787">
    <property type="term" value="F:hydrolase activity"/>
    <property type="evidence" value="ECO:0007669"/>
    <property type="project" value="UniProtKB-KW"/>
</dbReference>
<dbReference type="Pfam" id="PF00176">
    <property type="entry name" value="SNF2-rel_dom"/>
    <property type="match status" value="1"/>
</dbReference>
<keyword evidence="7" id="KW-1185">Reference proteome</keyword>
<dbReference type="AlphaFoldDB" id="A0A1I3VCT9"/>
<feature type="domain" description="Helicase C-terminal" evidence="5">
    <location>
        <begin position="926"/>
        <end position="1084"/>
    </location>
</feature>
<dbReference type="InterPro" id="IPR014001">
    <property type="entry name" value="Helicase_ATP-bd"/>
</dbReference>
<dbReference type="Pfam" id="PF08455">
    <property type="entry name" value="SNF2_assoc"/>
    <property type="match status" value="1"/>
</dbReference>
<dbReference type="OrthoDB" id="9760715at2"/>
<dbReference type="SMART" id="SM00490">
    <property type="entry name" value="HELICc"/>
    <property type="match status" value="1"/>
</dbReference>
<dbReference type="PANTHER" id="PTHR10799">
    <property type="entry name" value="SNF2/RAD54 HELICASE FAMILY"/>
    <property type="match status" value="1"/>
</dbReference>
<evidence type="ECO:0000259" key="4">
    <source>
        <dbReference type="PROSITE" id="PS51192"/>
    </source>
</evidence>
<reference evidence="7" key="1">
    <citation type="submission" date="2016-10" db="EMBL/GenBank/DDBJ databases">
        <authorList>
            <person name="Varghese N."/>
            <person name="Submissions S."/>
        </authorList>
    </citation>
    <scope>NUCLEOTIDE SEQUENCE [LARGE SCALE GENOMIC DNA]</scope>
    <source>
        <strain evidence="7">DSM 16108</strain>
    </source>
</reference>
<dbReference type="Proteomes" id="UP000199589">
    <property type="component" value="Unassembled WGS sequence"/>
</dbReference>
<dbReference type="Pfam" id="PF00271">
    <property type="entry name" value="Helicase_C"/>
    <property type="match status" value="1"/>
</dbReference>
<dbReference type="InterPro" id="IPR027417">
    <property type="entry name" value="P-loop_NTPase"/>
</dbReference>
<evidence type="ECO:0000313" key="7">
    <source>
        <dbReference type="Proteomes" id="UP000199589"/>
    </source>
</evidence>
<dbReference type="STRING" id="258723.GCA_900169305_00601"/>
<organism evidence="6 7">
    <name type="scientific">Marinilactibacillus piezotolerans</name>
    <dbReference type="NCBI Taxonomy" id="258723"/>
    <lineage>
        <taxon>Bacteria</taxon>
        <taxon>Bacillati</taxon>
        <taxon>Bacillota</taxon>
        <taxon>Bacilli</taxon>
        <taxon>Lactobacillales</taxon>
        <taxon>Carnobacteriaceae</taxon>
        <taxon>Marinilactibacillus</taxon>
    </lineage>
</organism>
<dbReference type="CDD" id="cd18793">
    <property type="entry name" value="SF2_C_SNF"/>
    <property type="match status" value="1"/>
</dbReference>
<dbReference type="InterPro" id="IPR001650">
    <property type="entry name" value="Helicase_C-like"/>
</dbReference>
<dbReference type="Gene3D" id="3.40.50.300">
    <property type="entry name" value="P-loop containing nucleotide triphosphate hydrolases"/>
    <property type="match status" value="1"/>
</dbReference>
<dbReference type="EMBL" id="FOSJ01000002">
    <property type="protein sequence ID" value="SFJ91951.1"/>
    <property type="molecule type" value="Genomic_DNA"/>
</dbReference>
<dbReference type="GO" id="GO:0008270">
    <property type="term" value="F:zinc ion binding"/>
    <property type="evidence" value="ECO:0007669"/>
    <property type="project" value="UniProtKB-KW"/>
</dbReference>
<evidence type="ECO:0000259" key="3">
    <source>
        <dbReference type="PROSITE" id="PS50966"/>
    </source>
</evidence>
<gene>
    <name evidence="6" type="ORF">SAMN04488569_100297</name>
</gene>
<dbReference type="PROSITE" id="PS51192">
    <property type="entry name" value="HELICASE_ATP_BIND_1"/>
    <property type="match status" value="1"/>
</dbReference>
<evidence type="ECO:0000313" key="6">
    <source>
        <dbReference type="EMBL" id="SFJ91951.1"/>
    </source>
</evidence>
<dbReference type="SUPFAM" id="SSF52540">
    <property type="entry name" value="P-loop containing nucleoside triphosphate hydrolases"/>
    <property type="match status" value="2"/>
</dbReference>
<accession>A0A1I3VCT9</accession>
<proteinExistence type="predicted"/>
<keyword evidence="2" id="KW-0862">Zinc</keyword>
<evidence type="ECO:0000256" key="1">
    <source>
        <dbReference type="ARBA" id="ARBA00022801"/>
    </source>
</evidence>
<dbReference type="PROSITE" id="PS51194">
    <property type="entry name" value="HELICASE_CTER"/>
    <property type="match status" value="1"/>
</dbReference>
<dbReference type="InterPro" id="IPR038718">
    <property type="entry name" value="SNF2-like_sf"/>
</dbReference>
<evidence type="ECO:0000256" key="2">
    <source>
        <dbReference type="PROSITE-ProRule" id="PRU00325"/>
    </source>
</evidence>
<name>A0A1I3VCT9_9LACT</name>
<feature type="domain" description="SWIM-type" evidence="3">
    <location>
        <begin position="58"/>
        <end position="96"/>
    </location>
</feature>
<dbReference type="InterPro" id="IPR007527">
    <property type="entry name" value="Znf_SWIM"/>
</dbReference>
<dbReference type="RefSeq" id="WP_091895482.1">
    <property type="nucleotide sequence ID" value="NZ_FOSJ01000002.1"/>
</dbReference>
<keyword evidence="6" id="KW-0347">Helicase</keyword>
<sequence>MFKKQFFPETTIKTLASNTNVYTEGASLFKKEAVNLLSVDDKENTLTFAVDDHKTEQVHLRFYPNGVAKKYHCTCIPFEKNSGACKHVVASMLQANLIQQTDLKKVSKSQKSATVKEPMFSYKKSEEALSQLIQISKQEISRQTNDYKNQSLKFEFVLNVSGTGYAYAYDFYMKVGLDRLYVVKNVPFVISEILEGRTYEFGKNFTYDPEKHGLHPSDRKMLEVLYDLYQLVKSATPVGYGQSYQNKTELEIPARSLKLVLKTLEKTDGGFIRFGRPPKHLMRLNDLDKVVITESFERFPLKFKLEKKEKLYHFSLADEDIDELELNFHRGANIVEWNREFFFLSSEQYKLLSNLMQVFNKNEKAPLVMRSKDLTEFASTVLSQLSSFLDIEVEDAVQETVYRQDMVAQCYIDTLNDQLLVSPVFKYGEISIYPLQDQPMTEELDKVIIRQLIKENRLLRLAHESLNTAIVVDGHWVLDSLDELSEFLYESLPMLAEEYEIFMSTDARQLIYEPKSAPSISIELNRNSNLLDINFDAEDIATDDLREIIKQLNNNKHFYRLSNGKILNLKEEKFKELNDTVRKMDIESDDISEQMTVPVFQGLTVLEDSIIKKGNRFKKLAQQLLEPQKLSFDLPDTLNASLRPYQETGYNWLKSLDYYGFGGVLADDMGLGKTLQTIAFLLSKSQEVGGQYLIICPSSVLYNWQHEFKKFAPELQTTLISGSIEEREAAIKEAETDENSILITSYPLIQRDFLLYNNYNFKTIVLDESQNVKNSSAKTTQAVHHLKAETKFALSGTPIENNLGELWSLFAIVQPGLFKNRKAYKKATQARIAAKIRPFVLRRLKRDVLSDLPAKTETTEYIDLSTEQKRIYQYQLTLIREEVKGMIQENTFDKNRIRVLAGMTRLRQICCDPALIMDDYEGTSSKLERLLEYLEEARMNGKRVVLFSQFTSMLSIIRERLDSQEVDYHYLDGQTKNEDRLKLTTQFNMGEKDLFLISLKAGGTGLNLTGGDTVILYDSWWNPAIEDQAADRVHRYGQKNAVQVIRLIATGTIEERINELQAKKRELIDTVIETGNEQPISSLSKEEVLSLLTE</sequence>
<protein>
    <submittedName>
        <fullName evidence="6">Superfamily II DNA or RNA helicase, SNF2 family</fullName>
    </submittedName>
</protein>
<dbReference type="SMART" id="SM00487">
    <property type="entry name" value="DEXDc"/>
    <property type="match status" value="1"/>
</dbReference>
<feature type="domain" description="Helicase ATP-binding" evidence="4">
    <location>
        <begin position="654"/>
        <end position="816"/>
    </location>
</feature>
<keyword evidence="1" id="KW-0378">Hydrolase</keyword>
<dbReference type="GO" id="GO:0004386">
    <property type="term" value="F:helicase activity"/>
    <property type="evidence" value="ECO:0007669"/>
    <property type="project" value="UniProtKB-KW"/>
</dbReference>
<keyword evidence="2" id="KW-0863">Zinc-finger</keyword>
<keyword evidence="6" id="KW-0067">ATP-binding</keyword>
<keyword evidence="6" id="KW-0547">Nucleotide-binding</keyword>
<dbReference type="FunFam" id="3.40.50.300:FF:000533">
    <property type="entry name" value="Helicase, Snf2 family"/>
    <property type="match status" value="1"/>
</dbReference>
<keyword evidence="2" id="KW-0479">Metal-binding</keyword>